<dbReference type="OrthoDB" id="10009071at2759"/>
<dbReference type="KEGG" id="bgt:106077819"/>
<protein>
    <submittedName>
        <fullName evidence="2">Uncharacterized protein LOC106077819</fullName>
    </submittedName>
</protein>
<accession>A0A9U8EMD0</accession>
<sequence length="899" mass="103617">MKNVLQKQETNFVERLRVFPCTFHLDFKHVKKFRLKERKKRLELEINNSKTEDPRKMNLLLWIYHKLDKREKASELCERLSQSENIISLANTAYIMHWYKKVSRALQCLSTLEKLKSGRSYDSLKTQATLELAFAYKKIGGPMNLSQAIQLYTEYLQAKPEDWNAKLELGITCRRSLHPKIANSEFLNQAAFLERMEKTADVLFSVADSDPNTVNRGRAYIELAVLRAHFQTYVEFNICHPIFRSMSVKKLCDLALEFSNDDSRVLCECGRIIHRFDWNKAIQVLEKSTHLMPHTVAYHHLAIAYGKRARRMQTDQLGLRWKSISHDPKSVFLDFASVDVQKAIECYRKGVEISLKDNIPAMFNYGQFLKSCGLFEDAIEQFSEVIRIAQYLSKDNVNSEDAEHANIVSAYEQIGLCYLAMYYIADDQCTPSEVFARIFCSIREYEANEAIVTDSEVDLEHTPKRHIIYNSDSPREVKYEQTFLKSCESQASPEVNSLCNSLKTLSVTDKEDLKEKAIENFMTAIIQAASYISKSPHLYTINIWKAYLQVRTNCTKENPHEKRLFQLLDICGQHQNVFKLTEDLRLHDTEKFKDPDIFDRAIQSYLALRKYTMALAFLNLFLPQVEFLDTADKVTLQIKVNLYSAAASLQLKDTNPSDLFHHVLDLQFQSTVEACDPNNTAQTDYLDLLILYDDTDPAEEGQMSVVEAKSRELKRLLKTTYNLKVKCNRDRSPCGLRLDPDEMLWYRCIIVVLDLKTQATSMETRVFDATLRYIPSLKIHCEKSKLPLPTVTLALMSSDVPVPLMVQQYTQVYLDDVIKAVSGIPCDTLESHVTHSPKDMPSGLSPVSNYVPSYKRNPFFEEDSGTDGPGFSPKVMAQMRLFCQLLNRTWPSCDRIQKN</sequence>
<dbReference type="InterPro" id="IPR011990">
    <property type="entry name" value="TPR-like_helical_dom_sf"/>
</dbReference>
<dbReference type="RefSeq" id="XP_013093977.2">
    <property type="nucleotide sequence ID" value="XM_013238523.2"/>
</dbReference>
<evidence type="ECO:0000313" key="1">
    <source>
        <dbReference type="Proteomes" id="UP001165740"/>
    </source>
</evidence>
<dbReference type="GeneID" id="106077819"/>
<name>A0A9U8EMD0_BIOGL</name>
<reference evidence="2" key="1">
    <citation type="submission" date="2025-08" db="UniProtKB">
        <authorList>
            <consortium name="RefSeq"/>
        </authorList>
    </citation>
    <scope>IDENTIFICATION</scope>
</reference>
<organism evidence="1 2">
    <name type="scientific">Biomphalaria glabrata</name>
    <name type="common">Bloodfluke planorb</name>
    <name type="synonym">Freshwater snail</name>
    <dbReference type="NCBI Taxonomy" id="6526"/>
    <lineage>
        <taxon>Eukaryota</taxon>
        <taxon>Metazoa</taxon>
        <taxon>Spiralia</taxon>
        <taxon>Lophotrochozoa</taxon>
        <taxon>Mollusca</taxon>
        <taxon>Gastropoda</taxon>
        <taxon>Heterobranchia</taxon>
        <taxon>Euthyneura</taxon>
        <taxon>Panpulmonata</taxon>
        <taxon>Hygrophila</taxon>
        <taxon>Lymnaeoidea</taxon>
        <taxon>Planorbidae</taxon>
        <taxon>Biomphalaria</taxon>
    </lineage>
</organism>
<dbReference type="Gene3D" id="1.25.40.10">
    <property type="entry name" value="Tetratricopeptide repeat domain"/>
    <property type="match status" value="2"/>
</dbReference>
<dbReference type="SUPFAM" id="SSF48452">
    <property type="entry name" value="TPR-like"/>
    <property type="match status" value="2"/>
</dbReference>
<evidence type="ECO:0000313" key="2">
    <source>
        <dbReference type="RefSeq" id="XP_013093977.2"/>
    </source>
</evidence>
<dbReference type="AlphaFoldDB" id="A0A9U8EMD0"/>
<dbReference type="Proteomes" id="UP001165740">
    <property type="component" value="Chromosome 5"/>
</dbReference>
<keyword evidence="1" id="KW-1185">Reference proteome</keyword>
<proteinExistence type="predicted"/>
<gene>
    <name evidence="2" type="primary">LOC106077819</name>
</gene>